<dbReference type="EMBL" id="KR080200">
    <property type="protein sequence ID" value="AKF14750.1"/>
    <property type="molecule type" value="Genomic_DNA"/>
</dbReference>
<proteinExistence type="predicted"/>
<evidence type="ECO:0000256" key="1">
    <source>
        <dbReference type="SAM" id="MobiDB-lite"/>
    </source>
</evidence>
<reference evidence="2 3" key="1">
    <citation type="journal article" date="2015" name="Genome Announc.">
        <title>Genome Sequences of Mycobacteriophages AlanGrant, Baee, Corofin, OrangeOswald, and Vincenzo, New Members of Cluster B.</title>
        <authorList>
            <person name="Pope W.H."/>
            <person name="Carbonara M.E."/>
            <person name="Cioffi H.M."/>
            <person name="Cruz T."/>
            <person name="Dang B.Q."/>
            <person name="Doyle A.N."/>
            <person name="Fan O.H."/>
            <person name="Gallagher M."/>
            <person name="Gentile G.M."/>
            <person name="German B.A."/>
            <person name="Farrell M.E."/>
            <person name="Gerwig M."/>
            <person name="Hunter K.L."/>
            <person name="Lefever V.E."/>
            <person name="Marfisi N.A."/>
            <person name="McDonnell J.E."/>
            <person name="Monga J.K."/>
            <person name="Quiroz K.G."/>
            <person name="Pong A.C."/>
            <person name="Rimple P.A."/>
            <person name="Situ M."/>
            <person name="Sohnen P.C."/>
            <person name="Stockinger A.N."/>
            <person name="Thompson P.K."/>
            <person name="Torchio N.M."/>
            <person name="Toner C.L."/>
            <person name="Ulbrich M.C."/>
            <person name="Vohra N.I."/>
            <person name="Zakir A."/>
            <person name="Adkins N.L."/>
            <person name="Brown B.R."/>
            <person name="Churilla B.M."/>
            <person name="Kramer Z.J."/>
            <person name="Lapin J.S."/>
            <person name="Montgomery M.T."/>
            <person name="Prout A.K."/>
            <person name="Grubb S.R."/>
            <person name="Warner M.H."/>
            <person name="Bowman C.A."/>
            <person name="Russell D.A."/>
            <person name="Hatfull G.F."/>
        </authorList>
    </citation>
    <scope>NUCLEOTIDE SEQUENCE [LARGE SCALE GENOMIC DNA]</scope>
</reference>
<evidence type="ECO:0000313" key="3">
    <source>
        <dbReference type="Proteomes" id="UP000225161"/>
    </source>
</evidence>
<evidence type="ECO:0000313" key="2">
    <source>
        <dbReference type="EMBL" id="AKF14750.1"/>
    </source>
</evidence>
<name>A0A0F6WEM0_9CAUD</name>
<dbReference type="Proteomes" id="UP000225161">
    <property type="component" value="Genome"/>
</dbReference>
<accession>A0A0F6WEM0</accession>
<sequence>MVNIASMLPGPTRDAIDLAKRAVAALERIATAAEQPPTRKSNNRPGADDWANYSTQQPKEAEVRLVNGWLPNMNPEVGVHAQLDCRLTFTYGGPGPVTVWCNTHDVELPLILDPVVPPLDDADLAALRQKLEGK</sequence>
<protein>
    <submittedName>
        <fullName evidence="2">Uncharacterized protein</fullName>
    </submittedName>
</protein>
<gene>
    <name evidence="2" type="primary">85</name>
    <name evidence="2" type="ORF">SEA_ALANGRANT_85</name>
</gene>
<feature type="region of interest" description="Disordered" evidence="1">
    <location>
        <begin position="30"/>
        <end position="58"/>
    </location>
</feature>
<organism evidence="2 3">
    <name type="scientific">Mycobacterium phage AlanGrant</name>
    <dbReference type="NCBI Taxonomy" id="1647307"/>
    <lineage>
        <taxon>Viruses</taxon>
        <taxon>Duplodnaviria</taxon>
        <taxon>Heunggongvirae</taxon>
        <taxon>Uroviricota</taxon>
        <taxon>Caudoviricetes</taxon>
        <taxon>Bclasvirinae</taxon>
        <taxon>Coopervirus</taxon>
        <taxon>Coopervirus vincenzo</taxon>
    </lineage>
</organism>